<comment type="caution">
    <text evidence="1">The sequence shown here is derived from an EMBL/GenBank/DDBJ whole genome shotgun (WGS) entry which is preliminary data.</text>
</comment>
<organism evidence="1 2">
    <name type="scientific">Aquipseudomonas ullengensis</name>
    <dbReference type="NCBI Taxonomy" id="2759166"/>
    <lineage>
        <taxon>Bacteria</taxon>
        <taxon>Pseudomonadati</taxon>
        <taxon>Pseudomonadota</taxon>
        <taxon>Gammaproteobacteria</taxon>
        <taxon>Pseudomonadales</taxon>
        <taxon>Pseudomonadaceae</taxon>
        <taxon>Aquipseudomonas</taxon>
    </lineage>
</organism>
<keyword evidence="2" id="KW-1185">Reference proteome</keyword>
<dbReference type="RefSeq" id="WP_183090176.1">
    <property type="nucleotide sequence ID" value="NZ_JACJUD010000005.1"/>
</dbReference>
<reference evidence="1 2" key="1">
    <citation type="submission" date="2020-08" db="EMBL/GenBank/DDBJ databases">
        <authorList>
            <person name="Kim C.M."/>
        </authorList>
    </citation>
    <scope>NUCLEOTIDE SEQUENCE [LARGE SCALE GENOMIC DNA]</scope>
    <source>
        <strain evidence="1 2">UL070</strain>
    </source>
</reference>
<sequence length="954" mass="102260">MKADLSRSTDQPGKQYRGVRMQQGRVQLDADWNEQQDILNRRIETEARDSIGASGVPIDNPGFGLTGNGQNIEISAGHLYLDGLLCANPQPCKVAGKREGLVAELGQPHLQGRLSPIIAADASLLPLPPANATAELTAIRVYSAANNPVQPENGLYLGYLEAWLRHVTALEDELIREVALGGPDSASRDQLAWQVKLLRLGAVGASISCLSNPPAWEELSRPSSIRMAARAEPGATPKDPCLLTPEAGYQRLENQLYRVEVHHDGVPSGARQCKWSRDNGSIVTKVTGWLNDPAPNEIEVASIGRDPYLAISAGCWLELFNDDHEETGRAGHLVEVLKTEGNRVTLNLPTPSDMPGGLFQRNPRARRWDGVIALAALTGSPGDNAGWVKLEDGVEVRFFDPRLGGKDGKLRVGDYWTLPARTATAGIEWPQEAGKPAFVAPQGVLRAFTRLALLTCQSGVWARISDCRQLFPALTELTNLHYVGGDGQQAMPNPLNPQPIKLASPLEVAVYNGQFPVAGATVRFRAPDGLLANGTQQDDATTNGEGIARMDWFLSPAAAKLNQTCTAELLQAGASAPGKFNELHFSASLAVAAAVAYNPAGCPDMLAEGVNTVQLALDSLCKRNHVGGCCVTVGREGEFPTLDRALRELLKRGENDICLCLLPGDHRLTDDLVVDGKSEVNLLVHGSGPATRLQLEGQAFELARFRGLVLHDFDIFGDPLAPMALRLLGCQRVSVRHLGIGGVTEAGSSLLQIGACSLVELSHLQVVATQPKVPGASGAPSSLLGRSGYALMLADARGEVSLSDSSVSGRISLYGESIDLDELPRDFIKRLGSLALEEERGRLYLANNRLGEVRLGDELLQKLKDLASSTDNGEIPGCFASVIVNDNILGPLPNQWLGVRVALSQNSFNRSLDNAGFVIAEQGKYLGNFCRSECVLVTAGHQIEKFGNGTLTLV</sequence>
<dbReference type="Proteomes" id="UP000542720">
    <property type="component" value="Unassembled WGS sequence"/>
</dbReference>
<name>A0A7W4LNZ2_9GAMM</name>
<dbReference type="EMBL" id="JACJUD010000005">
    <property type="protein sequence ID" value="MBB2496647.1"/>
    <property type="molecule type" value="Genomic_DNA"/>
</dbReference>
<protein>
    <submittedName>
        <fullName evidence="1">Uncharacterized protein</fullName>
    </submittedName>
</protein>
<evidence type="ECO:0000313" key="1">
    <source>
        <dbReference type="EMBL" id="MBB2496647.1"/>
    </source>
</evidence>
<evidence type="ECO:0000313" key="2">
    <source>
        <dbReference type="Proteomes" id="UP000542720"/>
    </source>
</evidence>
<dbReference type="InterPro" id="IPR045392">
    <property type="entry name" value="DUF6519"/>
</dbReference>
<dbReference type="Pfam" id="PF20129">
    <property type="entry name" value="DUF6519"/>
    <property type="match status" value="3"/>
</dbReference>
<proteinExistence type="predicted"/>
<dbReference type="AlphaFoldDB" id="A0A7W4LNZ2"/>
<accession>A0A7W4LNZ2</accession>
<gene>
    <name evidence="1" type="ORF">H3H51_16615</name>
</gene>